<gene>
    <name evidence="2" type="ORF">PMAYCL1PPCAC_04769</name>
</gene>
<sequence>ENTTTNCSSRSIYRILFCFLLMPFYVKIYMPLVLLYLPCIAFLLLPFVPGHGLSSPGWLLSLFYSIYPIVDPLVMIIFIRDYRQGLLNLLRRAVLLRSAEDSTQVVTNSRIEEKNNNKITTSTQRNWQ</sequence>
<dbReference type="AlphaFoldDB" id="A0AAN4Z9T4"/>
<dbReference type="InterPro" id="IPR019428">
    <property type="entry name" value="7TM_GPCR_serpentine_rcpt_Str"/>
</dbReference>
<keyword evidence="3" id="KW-1185">Reference proteome</keyword>
<dbReference type="EMBL" id="BTRK01000002">
    <property type="protein sequence ID" value="GMR34573.1"/>
    <property type="molecule type" value="Genomic_DNA"/>
</dbReference>
<dbReference type="SUPFAM" id="SSF81321">
    <property type="entry name" value="Family A G protein-coupled receptor-like"/>
    <property type="match status" value="1"/>
</dbReference>
<feature type="transmembrane region" description="Helical" evidence="1">
    <location>
        <begin position="12"/>
        <end position="45"/>
    </location>
</feature>
<keyword evidence="1" id="KW-0812">Transmembrane</keyword>
<evidence type="ECO:0000256" key="1">
    <source>
        <dbReference type="SAM" id="Phobius"/>
    </source>
</evidence>
<feature type="non-terminal residue" evidence="2">
    <location>
        <position position="1"/>
    </location>
</feature>
<comment type="caution">
    <text evidence="2">The sequence shown here is derived from an EMBL/GenBank/DDBJ whole genome shotgun (WGS) entry which is preliminary data.</text>
</comment>
<protein>
    <recommendedName>
        <fullName evidence="4">G protein-coupled receptor</fullName>
    </recommendedName>
</protein>
<feature type="transmembrane region" description="Helical" evidence="1">
    <location>
        <begin position="57"/>
        <end position="79"/>
    </location>
</feature>
<proteinExistence type="predicted"/>
<dbReference type="PANTHER" id="PTHR22943">
    <property type="entry name" value="7-TRANSMEMBRANE DOMAIN RECEPTOR C.ELEGANS"/>
    <property type="match status" value="1"/>
</dbReference>
<organism evidence="2 3">
    <name type="scientific">Pristionchus mayeri</name>
    <dbReference type="NCBI Taxonomy" id="1317129"/>
    <lineage>
        <taxon>Eukaryota</taxon>
        <taxon>Metazoa</taxon>
        <taxon>Ecdysozoa</taxon>
        <taxon>Nematoda</taxon>
        <taxon>Chromadorea</taxon>
        <taxon>Rhabditida</taxon>
        <taxon>Rhabditina</taxon>
        <taxon>Diplogasteromorpha</taxon>
        <taxon>Diplogasteroidea</taxon>
        <taxon>Neodiplogasteridae</taxon>
        <taxon>Pristionchus</taxon>
    </lineage>
</organism>
<reference evidence="3" key="1">
    <citation type="submission" date="2022-10" db="EMBL/GenBank/DDBJ databases">
        <title>Genome assembly of Pristionchus species.</title>
        <authorList>
            <person name="Yoshida K."/>
            <person name="Sommer R.J."/>
        </authorList>
    </citation>
    <scope>NUCLEOTIDE SEQUENCE [LARGE SCALE GENOMIC DNA]</scope>
    <source>
        <strain evidence="3">RS5460</strain>
    </source>
</reference>
<dbReference type="Proteomes" id="UP001328107">
    <property type="component" value="Unassembled WGS sequence"/>
</dbReference>
<keyword evidence="1" id="KW-1133">Transmembrane helix</keyword>
<keyword evidence="1" id="KW-0472">Membrane</keyword>
<name>A0AAN4Z9T4_9BILA</name>
<evidence type="ECO:0008006" key="4">
    <source>
        <dbReference type="Google" id="ProtNLM"/>
    </source>
</evidence>
<accession>A0AAN4Z9T4</accession>
<dbReference type="Pfam" id="PF10326">
    <property type="entry name" value="7TM_GPCR_Str"/>
    <property type="match status" value="1"/>
</dbReference>
<evidence type="ECO:0000313" key="2">
    <source>
        <dbReference type="EMBL" id="GMR34573.1"/>
    </source>
</evidence>
<dbReference type="PANTHER" id="PTHR22943:SF248">
    <property type="entry name" value="SEVEN TM RECEPTOR"/>
    <property type="match status" value="1"/>
</dbReference>
<evidence type="ECO:0000313" key="3">
    <source>
        <dbReference type="Proteomes" id="UP001328107"/>
    </source>
</evidence>